<dbReference type="RefSeq" id="WP_101649889.1">
    <property type="nucleotide sequence ID" value="NZ_PGVE01000074.1"/>
</dbReference>
<accession>A0A2N5H9X4</accession>
<dbReference type="AlphaFoldDB" id="A0A2N5H9X4"/>
<evidence type="ECO:0000256" key="1">
    <source>
        <dbReference type="SAM" id="Phobius"/>
    </source>
</evidence>
<evidence type="ECO:0000313" key="3">
    <source>
        <dbReference type="Proteomes" id="UP000234950"/>
    </source>
</evidence>
<gene>
    <name evidence="2" type="ORF">CVD27_20285</name>
</gene>
<feature type="transmembrane region" description="Helical" evidence="1">
    <location>
        <begin position="69"/>
        <end position="87"/>
    </location>
</feature>
<keyword evidence="1" id="KW-0472">Membrane</keyword>
<keyword evidence="3" id="KW-1185">Reference proteome</keyword>
<reference evidence="2 3" key="1">
    <citation type="submission" date="2017-11" db="EMBL/GenBank/DDBJ databases">
        <title>Comparitive Functional Genomics of Dry Heat Resistant strains isolated from the Viking Spacecraft.</title>
        <authorList>
            <person name="Seuylemezian A."/>
            <person name="Cooper K."/>
            <person name="Vaishampayan P."/>
        </authorList>
    </citation>
    <scope>NUCLEOTIDE SEQUENCE [LARGE SCALE GENOMIC DNA]</scope>
    <source>
        <strain evidence="2 3">V32-6</strain>
    </source>
</reference>
<comment type="caution">
    <text evidence="2">The sequence shown here is derived from an EMBL/GenBank/DDBJ whole genome shotgun (WGS) entry which is preliminary data.</text>
</comment>
<keyword evidence="1" id="KW-1133">Transmembrane helix</keyword>
<feature type="transmembrane region" description="Helical" evidence="1">
    <location>
        <begin position="36"/>
        <end position="57"/>
    </location>
</feature>
<name>A0A2N5H9X4_9BACI</name>
<proteinExistence type="predicted"/>
<organism evidence="2 3">
    <name type="scientific">Neobacillus cucumis</name>
    <dbReference type="NCBI Taxonomy" id="1740721"/>
    <lineage>
        <taxon>Bacteria</taxon>
        <taxon>Bacillati</taxon>
        <taxon>Bacillota</taxon>
        <taxon>Bacilli</taxon>
        <taxon>Bacillales</taxon>
        <taxon>Bacillaceae</taxon>
        <taxon>Neobacillus</taxon>
    </lineage>
</organism>
<sequence>MRIKDKIKNILIGLFYEDASEISEEAYEKVQKSDRLLINSLGFLFVVNTMIIMILFFTSHFTVYNFFEMGLFVITIAIGLFAWLLGVNNNRLR</sequence>
<protein>
    <submittedName>
        <fullName evidence="2">Uncharacterized protein</fullName>
    </submittedName>
</protein>
<keyword evidence="1" id="KW-0812">Transmembrane</keyword>
<evidence type="ECO:0000313" key="2">
    <source>
        <dbReference type="EMBL" id="PLS02322.1"/>
    </source>
</evidence>
<dbReference type="EMBL" id="PGVE01000074">
    <property type="protein sequence ID" value="PLS02322.1"/>
    <property type="molecule type" value="Genomic_DNA"/>
</dbReference>
<dbReference type="Proteomes" id="UP000234950">
    <property type="component" value="Unassembled WGS sequence"/>
</dbReference>